<organism evidence="2 3">
    <name type="scientific">Cellulomonas gelida</name>
    <dbReference type="NCBI Taxonomy" id="1712"/>
    <lineage>
        <taxon>Bacteria</taxon>
        <taxon>Bacillati</taxon>
        <taxon>Actinomycetota</taxon>
        <taxon>Actinomycetes</taxon>
        <taxon>Micrococcales</taxon>
        <taxon>Cellulomonadaceae</taxon>
        <taxon>Cellulomonas</taxon>
    </lineage>
</organism>
<feature type="transmembrane region" description="Helical" evidence="1">
    <location>
        <begin position="6"/>
        <end position="28"/>
    </location>
</feature>
<keyword evidence="1" id="KW-0812">Transmembrane</keyword>
<reference evidence="2 3" key="1">
    <citation type="submission" date="2019-06" db="EMBL/GenBank/DDBJ databases">
        <title>Whole genome shotgun sequence of Cellulomonas gelida NBRC 3748.</title>
        <authorList>
            <person name="Hosoyama A."/>
            <person name="Uohara A."/>
            <person name="Ohji S."/>
            <person name="Ichikawa N."/>
        </authorList>
    </citation>
    <scope>NUCLEOTIDE SEQUENCE [LARGE SCALE GENOMIC DNA]</scope>
    <source>
        <strain evidence="2 3">NBRC 3748</strain>
    </source>
</reference>
<dbReference type="Proteomes" id="UP000320461">
    <property type="component" value="Unassembled WGS sequence"/>
</dbReference>
<dbReference type="AlphaFoldDB" id="A0A4Y3KR18"/>
<evidence type="ECO:0000313" key="3">
    <source>
        <dbReference type="Proteomes" id="UP000320461"/>
    </source>
</evidence>
<feature type="transmembrane region" description="Helical" evidence="1">
    <location>
        <begin position="241"/>
        <end position="264"/>
    </location>
</feature>
<comment type="caution">
    <text evidence="2">The sequence shown here is derived from an EMBL/GenBank/DDBJ whole genome shotgun (WGS) entry which is preliminary data.</text>
</comment>
<dbReference type="EMBL" id="BJLQ01000082">
    <property type="protein sequence ID" value="GEA86036.1"/>
    <property type="molecule type" value="Genomic_DNA"/>
</dbReference>
<gene>
    <name evidence="2" type="ORF">CGE01nite_32870</name>
</gene>
<feature type="transmembrane region" description="Helical" evidence="1">
    <location>
        <begin position="97"/>
        <end position="116"/>
    </location>
</feature>
<keyword evidence="3" id="KW-1185">Reference proteome</keyword>
<feature type="transmembrane region" description="Helical" evidence="1">
    <location>
        <begin position="149"/>
        <end position="168"/>
    </location>
</feature>
<feature type="transmembrane region" description="Helical" evidence="1">
    <location>
        <begin position="276"/>
        <end position="303"/>
    </location>
</feature>
<proteinExistence type="predicted"/>
<name>A0A4Y3KR18_9CELL</name>
<accession>A0A4Y3KR18</accession>
<evidence type="ECO:0000313" key="2">
    <source>
        <dbReference type="EMBL" id="GEA86036.1"/>
    </source>
</evidence>
<evidence type="ECO:0000256" key="1">
    <source>
        <dbReference type="SAM" id="Phobius"/>
    </source>
</evidence>
<protein>
    <submittedName>
        <fullName evidence="2">Uncharacterized protein</fullName>
    </submittedName>
</protein>
<keyword evidence="1" id="KW-1133">Transmembrane helix</keyword>
<keyword evidence="1" id="KW-0472">Membrane</keyword>
<feature type="transmembrane region" description="Helical" evidence="1">
    <location>
        <begin position="195"/>
        <end position="213"/>
    </location>
</feature>
<sequence length="326" mass="32537">MVPIWIVVLLLVVLMTVALIVLIVVMAVRVAQGATRTSPYGEGGGPGDGAPLESVPTALDAARRRATRIATLAWVAAAGGVVLAPVLAVGAMRVDEVAVWGAALLVGLAFLAVHAVGEGTWPRPTGTARRAPLVVRSVRQVAASGPRRFVWAWAAATVAVAVAGALLADESGRGITAQTDEAWGRATPFPGAPHGIGAVVTVVLVLVGTEVVLRQITQRRAVPDVSVADDLALRRLAARRVAAGSQAVVAGVLVVLLGVAGSAMENLGASGPGTPLGGWGVAGSVTTTVALGVALAALAVAAIGSLRPQVRTRAAQPAPPAGVPAG</sequence>
<feature type="transmembrane region" description="Helical" evidence="1">
    <location>
        <begin position="72"/>
        <end position="91"/>
    </location>
</feature>